<protein>
    <submittedName>
        <fullName evidence="1">Uncharacterized protein</fullName>
    </submittedName>
</protein>
<organism evidence="1 2">
    <name type="scientific">Cynara cardunculus var. scolymus</name>
    <name type="common">Globe artichoke</name>
    <name type="synonym">Cynara scolymus</name>
    <dbReference type="NCBI Taxonomy" id="59895"/>
    <lineage>
        <taxon>Eukaryota</taxon>
        <taxon>Viridiplantae</taxon>
        <taxon>Streptophyta</taxon>
        <taxon>Embryophyta</taxon>
        <taxon>Tracheophyta</taxon>
        <taxon>Spermatophyta</taxon>
        <taxon>Magnoliopsida</taxon>
        <taxon>eudicotyledons</taxon>
        <taxon>Gunneridae</taxon>
        <taxon>Pentapetalae</taxon>
        <taxon>asterids</taxon>
        <taxon>campanulids</taxon>
        <taxon>Asterales</taxon>
        <taxon>Asteraceae</taxon>
        <taxon>Carduoideae</taxon>
        <taxon>Cardueae</taxon>
        <taxon>Carduinae</taxon>
        <taxon>Cynara</taxon>
    </lineage>
</organism>
<evidence type="ECO:0000313" key="2">
    <source>
        <dbReference type="Proteomes" id="UP000243975"/>
    </source>
</evidence>
<reference evidence="1 2" key="1">
    <citation type="journal article" date="2016" name="Sci. Rep.">
        <title>The genome sequence of the outbreeding globe artichoke constructed de novo incorporating a phase-aware low-pass sequencing strategy of F1 progeny.</title>
        <authorList>
            <person name="Scaglione D."/>
            <person name="Reyes-Chin-Wo S."/>
            <person name="Acquadro A."/>
            <person name="Froenicke L."/>
            <person name="Portis E."/>
            <person name="Beitel C."/>
            <person name="Tirone M."/>
            <person name="Mauro R."/>
            <person name="Lo Monaco A."/>
            <person name="Mauromicale G."/>
            <person name="Faccioli P."/>
            <person name="Cattivelli L."/>
            <person name="Rieseberg L."/>
            <person name="Michelmore R."/>
            <person name="Lanteri S."/>
        </authorList>
    </citation>
    <scope>NUCLEOTIDE SEQUENCE [LARGE SCALE GENOMIC DNA]</scope>
    <source>
        <strain evidence="1">2C</strain>
    </source>
</reference>
<name>A0A103WW25_CYNCS</name>
<dbReference type="Proteomes" id="UP000243975">
    <property type="component" value="Unassembled WGS sequence"/>
</dbReference>
<dbReference type="Gramene" id="KVH79566">
    <property type="protein sequence ID" value="KVH79566"/>
    <property type="gene ID" value="Ccrd_025509"/>
</dbReference>
<keyword evidence="2" id="KW-1185">Reference proteome</keyword>
<dbReference type="EMBL" id="LEKV01006472">
    <property type="protein sequence ID" value="KVH79566.1"/>
    <property type="molecule type" value="Genomic_DNA"/>
</dbReference>
<sequence length="74" mass="8493">MLESVQPLVVKRVTGNLDMRFKAFDMVAHDNQTQVSTISIESLWPRSMSTDSSLYKDYESSEMKLLTDLYDVSI</sequence>
<comment type="caution">
    <text evidence="1">The sequence shown here is derived from an EMBL/GenBank/DDBJ whole genome shotgun (WGS) entry which is preliminary data.</text>
</comment>
<accession>A0A103WW25</accession>
<dbReference type="AlphaFoldDB" id="A0A103WW25"/>
<evidence type="ECO:0000313" key="1">
    <source>
        <dbReference type="EMBL" id="KVH79566.1"/>
    </source>
</evidence>
<gene>
    <name evidence="1" type="ORF">Ccrd_025509</name>
</gene>
<proteinExistence type="predicted"/>